<proteinExistence type="predicted"/>
<accession>A0A0D6ZZI3</accession>
<keyword evidence="4" id="KW-1185">Reference proteome</keyword>
<keyword evidence="2" id="KW-0812">Transmembrane</keyword>
<feature type="transmembrane region" description="Helical" evidence="2">
    <location>
        <begin position="343"/>
        <end position="363"/>
    </location>
</feature>
<evidence type="ECO:0008006" key="5">
    <source>
        <dbReference type="Google" id="ProtNLM"/>
    </source>
</evidence>
<name>A0A0D6ZZI3_9AGAR</name>
<dbReference type="Proteomes" id="UP000054144">
    <property type="component" value="Unassembled WGS sequence"/>
</dbReference>
<evidence type="ECO:0000256" key="2">
    <source>
        <dbReference type="SAM" id="Phobius"/>
    </source>
</evidence>
<dbReference type="EMBL" id="KN882151">
    <property type="protein sequence ID" value="KIY42915.1"/>
    <property type="molecule type" value="Genomic_DNA"/>
</dbReference>
<keyword evidence="2" id="KW-0472">Membrane</keyword>
<protein>
    <recommendedName>
        <fullName evidence="5">Transmembrane protein</fullName>
    </recommendedName>
</protein>
<organism evidence="3 4">
    <name type="scientific">Fistulina hepatica ATCC 64428</name>
    <dbReference type="NCBI Taxonomy" id="1128425"/>
    <lineage>
        <taxon>Eukaryota</taxon>
        <taxon>Fungi</taxon>
        <taxon>Dikarya</taxon>
        <taxon>Basidiomycota</taxon>
        <taxon>Agaricomycotina</taxon>
        <taxon>Agaricomycetes</taxon>
        <taxon>Agaricomycetidae</taxon>
        <taxon>Agaricales</taxon>
        <taxon>Fistulinaceae</taxon>
        <taxon>Fistulina</taxon>
    </lineage>
</organism>
<reference evidence="3 4" key="1">
    <citation type="journal article" date="2015" name="Fungal Genet. Biol.">
        <title>Evolution of novel wood decay mechanisms in Agaricales revealed by the genome sequences of Fistulina hepatica and Cylindrobasidium torrendii.</title>
        <authorList>
            <person name="Floudas D."/>
            <person name="Held B.W."/>
            <person name="Riley R."/>
            <person name="Nagy L.G."/>
            <person name="Koehler G."/>
            <person name="Ransdell A.S."/>
            <person name="Younus H."/>
            <person name="Chow J."/>
            <person name="Chiniquy J."/>
            <person name="Lipzen A."/>
            <person name="Tritt A."/>
            <person name="Sun H."/>
            <person name="Haridas S."/>
            <person name="LaButti K."/>
            <person name="Ohm R.A."/>
            <person name="Kues U."/>
            <person name="Blanchette R.A."/>
            <person name="Grigoriev I.V."/>
            <person name="Minto R.E."/>
            <person name="Hibbett D.S."/>
        </authorList>
    </citation>
    <scope>NUCLEOTIDE SEQUENCE [LARGE SCALE GENOMIC DNA]</scope>
    <source>
        <strain evidence="3 4">ATCC 64428</strain>
    </source>
</reference>
<feature type="region of interest" description="Disordered" evidence="1">
    <location>
        <begin position="146"/>
        <end position="183"/>
    </location>
</feature>
<feature type="transmembrane region" description="Helical" evidence="2">
    <location>
        <begin position="418"/>
        <end position="437"/>
    </location>
</feature>
<evidence type="ECO:0000313" key="4">
    <source>
        <dbReference type="Proteomes" id="UP000054144"/>
    </source>
</evidence>
<keyword evidence="2" id="KW-1133">Transmembrane helix</keyword>
<evidence type="ECO:0000256" key="1">
    <source>
        <dbReference type="SAM" id="MobiDB-lite"/>
    </source>
</evidence>
<dbReference type="OrthoDB" id="2642524at2759"/>
<sequence>MSDIRAISSWTGPLHSAHFSAFAIRPFVPPVGPAISPTANPAQTALMEEAHAPLYAPSIETTAVSPLPVFQPISPSEELGRLTHVAVNVSETVSSTVAHNEFVTTSDDECLLEILLDKNTANGSAFEHAAQRGASETQDASLHDERLIDTANDDVSTNATQSHLRRRRNRGYNNNTDGGDNDDDVLIGKSRSSYFLSSPFQDTSQPVWPTQRVRRFGSFPGRGSFPEPRFGLSPRVGSSPGFGSLEGTRLLEELEFSGYCLLPEPERARAPTFVERLLALFTVYDQLMTASVESDYSTIFEQLKYEWSLSVASLLAITAVDVGIFSIGDGTIFGVIFDSITETALSVSSTTSVIGTLCGAWYISRYDARNIKDRAVDVFRTYLFFSVSCRVPGLWLLVSTSSVLVFLCIVAYNRSPRAVLACAGIFGALMTLQYFWYATRHVLVKGKDALASVTRGT</sequence>
<evidence type="ECO:0000313" key="3">
    <source>
        <dbReference type="EMBL" id="KIY42915.1"/>
    </source>
</evidence>
<dbReference type="AlphaFoldDB" id="A0A0D6ZZI3"/>
<feature type="transmembrane region" description="Helical" evidence="2">
    <location>
        <begin position="314"/>
        <end position="337"/>
    </location>
</feature>
<feature type="compositionally biased region" description="Polar residues" evidence="1">
    <location>
        <begin position="153"/>
        <end position="162"/>
    </location>
</feature>
<feature type="transmembrane region" description="Helical" evidence="2">
    <location>
        <begin position="383"/>
        <end position="412"/>
    </location>
</feature>
<gene>
    <name evidence="3" type="ORF">FISHEDRAFT_79052</name>
</gene>